<evidence type="ECO:0000313" key="1">
    <source>
        <dbReference type="EMBL" id="ALU11409.1"/>
    </source>
</evidence>
<dbReference type="Gene3D" id="1.10.150.280">
    <property type="entry name" value="AF1531-like domain"/>
    <property type="match status" value="1"/>
</dbReference>
<dbReference type="KEGG" id="iis:EYM_00655"/>
<proteinExistence type="predicted"/>
<dbReference type="PANTHER" id="PTHR40734:SF1">
    <property type="entry name" value="DNA-BINDING PROTEIN"/>
    <property type="match status" value="1"/>
</dbReference>
<sequence>MHRRPHRRHHPHSPLSWLQVVRVLDFMPQGNPLDHHAEHRSRPFAQALDETKLKLIEFGVKEGSSLKIGERVSFRPLDERIIPRVYLIKYEDLSTVAQENLPEVLRNFVKDNEKLFVTFLNVASPITLKFHALELLPHIGKKTLKQILEERERKPFESFEDFEKRTGYKDIVEGIVERILKELQGGEKYYLFVEPPPRSNAVFLNYLEKVRSIARSGSK</sequence>
<dbReference type="PANTHER" id="PTHR40734">
    <property type="entry name" value="TRNA-SPECIFIC ADENOSINE DEAMINASE-RELATED"/>
    <property type="match status" value="1"/>
</dbReference>
<dbReference type="InterPro" id="IPR012340">
    <property type="entry name" value="NA-bd_OB-fold"/>
</dbReference>
<gene>
    <name evidence="1" type="ORF">EYM_00655</name>
</gene>
<protein>
    <submittedName>
        <fullName evidence="1">RNA-binding protein</fullName>
    </submittedName>
</protein>
<dbReference type="Gene3D" id="2.40.50.140">
    <property type="entry name" value="Nucleic acid-binding proteins"/>
    <property type="match status" value="1"/>
</dbReference>
<dbReference type="Proteomes" id="UP000060778">
    <property type="component" value="Chromosome"/>
</dbReference>
<name>A0A0U2WKD3_9CREN</name>
<dbReference type="STRING" id="940295.EYM_00655"/>
<organism evidence="1 2">
    <name type="scientific">Ignicoccus islandicus DSM 13165</name>
    <dbReference type="NCBI Taxonomy" id="940295"/>
    <lineage>
        <taxon>Archaea</taxon>
        <taxon>Thermoproteota</taxon>
        <taxon>Thermoprotei</taxon>
        <taxon>Desulfurococcales</taxon>
        <taxon>Desulfurococcaceae</taxon>
        <taxon>Ignicoccus</taxon>
    </lineage>
</organism>
<dbReference type="GeneID" id="30679550"/>
<dbReference type="AlphaFoldDB" id="A0A0U2WKD3"/>
<dbReference type="Pfam" id="PF04919">
    <property type="entry name" value="DUF655"/>
    <property type="match status" value="1"/>
</dbReference>
<evidence type="ECO:0000313" key="2">
    <source>
        <dbReference type="Proteomes" id="UP000060778"/>
    </source>
</evidence>
<dbReference type="PATRIC" id="fig|940295.4.peg.128"/>
<dbReference type="EMBL" id="CP006867">
    <property type="protein sequence ID" value="ALU11409.1"/>
    <property type="molecule type" value="Genomic_DNA"/>
</dbReference>
<dbReference type="SUPFAM" id="SSF160975">
    <property type="entry name" value="AF1531-like"/>
    <property type="match status" value="1"/>
</dbReference>
<dbReference type="InterPro" id="IPR007003">
    <property type="entry name" value="DUF655"/>
</dbReference>
<keyword evidence="2" id="KW-1185">Reference proteome</keyword>
<accession>A0A0U2WKD3</accession>
<reference evidence="1 2" key="1">
    <citation type="submission" date="2013-11" db="EMBL/GenBank/DDBJ databases">
        <title>Comparative genomics of Ignicoccus.</title>
        <authorList>
            <person name="Podar M."/>
        </authorList>
    </citation>
    <scope>NUCLEOTIDE SEQUENCE [LARGE SCALE GENOMIC DNA]</scope>
    <source>
        <strain evidence="1 2">DSM 13165</strain>
    </source>
</reference>
<dbReference type="RefSeq" id="WP_236943417.1">
    <property type="nucleotide sequence ID" value="NZ_CP006867.1"/>
</dbReference>